<reference evidence="2" key="1">
    <citation type="submission" date="2023-10" db="EMBL/GenBank/DDBJ databases">
        <authorList>
            <person name="Domelevo Entfellner J.-B."/>
        </authorList>
    </citation>
    <scope>NUCLEOTIDE SEQUENCE</scope>
</reference>
<protein>
    <submittedName>
        <fullName evidence="2">Uncharacterized protein</fullName>
    </submittedName>
</protein>
<dbReference type="Gramene" id="rna-AYBTSS11_LOCUS18285">
    <property type="protein sequence ID" value="CAJ1960606.1"/>
    <property type="gene ID" value="gene-AYBTSS11_LOCUS18285"/>
</dbReference>
<gene>
    <name evidence="2" type="ORF">AYBTSS11_LOCUS18285</name>
</gene>
<dbReference type="PANTHER" id="PTHR37722">
    <property type="entry name" value="OS01G0167700 PROTEIN"/>
    <property type="match status" value="1"/>
</dbReference>
<keyword evidence="3" id="KW-1185">Reference proteome</keyword>
<dbReference type="EMBL" id="OY731403">
    <property type="protein sequence ID" value="CAJ1960606.1"/>
    <property type="molecule type" value="Genomic_DNA"/>
</dbReference>
<evidence type="ECO:0000313" key="2">
    <source>
        <dbReference type="EMBL" id="CAJ1960606.1"/>
    </source>
</evidence>
<feature type="region of interest" description="Disordered" evidence="1">
    <location>
        <begin position="624"/>
        <end position="645"/>
    </location>
</feature>
<evidence type="ECO:0000256" key="1">
    <source>
        <dbReference type="SAM" id="MobiDB-lite"/>
    </source>
</evidence>
<name>A0AA86VFL2_9FABA</name>
<dbReference type="AlphaFoldDB" id="A0AA86VFL2"/>
<organism evidence="2 3">
    <name type="scientific">Sphenostylis stenocarpa</name>
    <dbReference type="NCBI Taxonomy" id="92480"/>
    <lineage>
        <taxon>Eukaryota</taxon>
        <taxon>Viridiplantae</taxon>
        <taxon>Streptophyta</taxon>
        <taxon>Embryophyta</taxon>
        <taxon>Tracheophyta</taxon>
        <taxon>Spermatophyta</taxon>
        <taxon>Magnoliopsida</taxon>
        <taxon>eudicotyledons</taxon>
        <taxon>Gunneridae</taxon>
        <taxon>Pentapetalae</taxon>
        <taxon>rosids</taxon>
        <taxon>fabids</taxon>
        <taxon>Fabales</taxon>
        <taxon>Fabaceae</taxon>
        <taxon>Papilionoideae</taxon>
        <taxon>50 kb inversion clade</taxon>
        <taxon>NPAAA clade</taxon>
        <taxon>indigoferoid/millettioid clade</taxon>
        <taxon>Phaseoleae</taxon>
        <taxon>Sphenostylis</taxon>
    </lineage>
</organism>
<dbReference type="Proteomes" id="UP001189624">
    <property type="component" value="Chromosome 6"/>
</dbReference>
<accession>A0AA86VFL2</accession>
<sequence>MKGRDDEEINISTVQGSVPADQPTMFTNVDSTVNSFRFEEAKAGAPLCCQIETSPKIAPDHQNTAFNGPLNQRKTQRDHHPATFFLSPIDLSLFSDSEFSVIDLLCDDEPNPTAEKCPTCEDHVSFSLEGLGKVGTVTPVHSPEQRARIPYSYSPLQKDGRKSKLKKLNHELNDIELEVTWIWTYNIVPLIDRLADTMVQDIKVSPISYLDFPFNKLRRSSAIVGNDKHYYYIDNKSASSDREEFFYKTENNGRDLWNACSGFFDETFDEEMGYDPSCKKTFHMGSKSPELFKNGTYEMENYAFEDLLPKKWSSAIAMKEMDMGEPRSSFPKDELENDFDFYVTSRSRLDGNFNAQNFIPEDVKDNSTLLSEESSSCTAVRDESNAHSPTILLTGKNRRKHRNAFASPRKHGNDFYSSRNKCCAKGEKCRTMPNSSKRIAPHYSSSILQEELGAHSSWHFDERNPSLDKKSVAAPFCLDSEGDFALFGSKNRIEDPFSVFTTPQLSNKASPSFGGFKKAAALADSPPCSFTSQKLAFDCSTAFPNVGSWPTSPSLSPDFQFKGKSVDSGGFHCAASSTTDMSEQGSVSKSERHMKLQKDRHTNFDQENIFMGDNGLSSEQKMAEDAPSSKNLAQECEGTEDTNPKLTATECLVTADSSGHLEEISSLLKKPDKQESQVDKRKYVHF</sequence>
<proteinExistence type="predicted"/>
<feature type="region of interest" description="Disordered" evidence="1">
    <location>
        <begin position="665"/>
        <end position="686"/>
    </location>
</feature>
<dbReference type="PANTHER" id="PTHR37722:SF2">
    <property type="entry name" value="OS01G0167700 PROTEIN"/>
    <property type="match status" value="1"/>
</dbReference>
<evidence type="ECO:0000313" key="3">
    <source>
        <dbReference type="Proteomes" id="UP001189624"/>
    </source>
</evidence>